<dbReference type="Proteomes" id="UP001054902">
    <property type="component" value="Unassembled WGS sequence"/>
</dbReference>
<keyword evidence="3" id="KW-1185">Reference proteome</keyword>
<proteinExistence type="inferred from homology"/>
<dbReference type="GO" id="GO:0006886">
    <property type="term" value="P:intracellular protein transport"/>
    <property type="evidence" value="ECO:0007669"/>
    <property type="project" value="InterPro"/>
</dbReference>
<sequence length="432" mass="49907">MVFGIGDSGLKIQIDLQPNQQSIANGTIVPMDHRPSWKVGKNPFHSGLNKMALLKQSFDKSNDLKQQQQQGINQNMNNMGGMNMNMNMQPQMMNNNMNNMQQQQYPNQMMQNPMMNNTMQPQMNMNMTPQQQFPNAMNMNMNMQIQDQTIYAYGEHEDVQGVAHLTLPPGKKFEHLGIKIQFVGRVDMSQAIHDGRAHYDFISLTKELHPPGILYQTQTSFPFFFRTDSKPYETYNGRNVHVRYFVRVLVERKFFPAIKQDQEMIVQLLKSEPRLNEAIKMEVGIEECLHIEFQYQKRYYHLNDVIEGNIHFMLVRIKIKYMELAVIRRETSGEGVVNSKPGGIGAGDTGASVSTETQTLTRFEIMDGAPVKGEVIPVRLFLDGIPADLTPTYDAPNTRFAVRYYLNLVLVDEEDRRYFKQQEIILWRKHLG</sequence>
<dbReference type="Pfam" id="PF03643">
    <property type="entry name" value="Vps26"/>
    <property type="match status" value="1"/>
</dbReference>
<dbReference type="PANTHER" id="PTHR12233">
    <property type="entry name" value="VACUOLAR PROTEIN SORTING 26 RELATED"/>
    <property type="match status" value="1"/>
</dbReference>
<dbReference type="EMBL" id="BLLK01000058">
    <property type="protein sequence ID" value="GFH57846.1"/>
    <property type="molecule type" value="Genomic_DNA"/>
</dbReference>
<dbReference type="Gene3D" id="2.60.40.640">
    <property type="match status" value="2"/>
</dbReference>
<evidence type="ECO:0000256" key="1">
    <source>
        <dbReference type="ARBA" id="ARBA00009100"/>
    </source>
</evidence>
<evidence type="ECO:0000313" key="3">
    <source>
        <dbReference type="Proteomes" id="UP001054902"/>
    </source>
</evidence>
<evidence type="ECO:0000313" key="2">
    <source>
        <dbReference type="EMBL" id="GFH57846.1"/>
    </source>
</evidence>
<gene>
    <name evidence="2" type="ORF">CTEN210_14322</name>
</gene>
<accession>A0AAD3D708</accession>
<comment type="similarity">
    <text evidence="1">Belongs to the VPS26 family.</text>
</comment>
<dbReference type="InterPro" id="IPR014752">
    <property type="entry name" value="Arrestin-like_C"/>
</dbReference>
<reference evidence="2 3" key="1">
    <citation type="journal article" date="2021" name="Sci. Rep.">
        <title>The genome of the diatom Chaetoceros tenuissimus carries an ancient integrated fragment of an extant virus.</title>
        <authorList>
            <person name="Hongo Y."/>
            <person name="Kimura K."/>
            <person name="Takaki Y."/>
            <person name="Yoshida Y."/>
            <person name="Baba S."/>
            <person name="Kobayashi G."/>
            <person name="Nagasaki K."/>
            <person name="Hano T."/>
            <person name="Tomaru Y."/>
        </authorList>
    </citation>
    <scope>NUCLEOTIDE SEQUENCE [LARGE SCALE GENOMIC DNA]</scope>
    <source>
        <strain evidence="2 3">NIES-3715</strain>
    </source>
</reference>
<dbReference type="AlphaFoldDB" id="A0AAD3D708"/>
<organism evidence="2 3">
    <name type="scientific">Chaetoceros tenuissimus</name>
    <dbReference type="NCBI Taxonomy" id="426638"/>
    <lineage>
        <taxon>Eukaryota</taxon>
        <taxon>Sar</taxon>
        <taxon>Stramenopiles</taxon>
        <taxon>Ochrophyta</taxon>
        <taxon>Bacillariophyta</taxon>
        <taxon>Coscinodiscophyceae</taxon>
        <taxon>Chaetocerotophycidae</taxon>
        <taxon>Chaetocerotales</taxon>
        <taxon>Chaetocerotaceae</taxon>
        <taxon>Chaetoceros</taxon>
    </lineage>
</organism>
<protein>
    <submittedName>
        <fullName evidence="2">Vacuolar protein sorting-associated protein 26</fullName>
    </submittedName>
</protein>
<dbReference type="InterPro" id="IPR028934">
    <property type="entry name" value="Vps26-related"/>
</dbReference>
<name>A0AAD3D708_9STRA</name>
<comment type="caution">
    <text evidence="2">The sequence shown here is derived from an EMBL/GenBank/DDBJ whole genome shotgun (WGS) entry which is preliminary data.</text>
</comment>